<evidence type="ECO:0000313" key="4">
    <source>
        <dbReference type="Proteomes" id="UP000663829"/>
    </source>
</evidence>
<feature type="region of interest" description="Disordered" evidence="1">
    <location>
        <begin position="1130"/>
        <end position="1198"/>
    </location>
</feature>
<dbReference type="Proteomes" id="UP000663829">
    <property type="component" value="Unassembled WGS sequence"/>
</dbReference>
<feature type="compositionally biased region" description="Polar residues" evidence="1">
    <location>
        <begin position="1261"/>
        <end position="1282"/>
    </location>
</feature>
<accession>A0A814BEC7</accession>
<feature type="compositionally biased region" description="Polar residues" evidence="1">
    <location>
        <begin position="1140"/>
        <end position="1150"/>
    </location>
</feature>
<evidence type="ECO:0000256" key="1">
    <source>
        <dbReference type="SAM" id="MobiDB-lite"/>
    </source>
</evidence>
<organism evidence="2 4">
    <name type="scientific">Didymodactylos carnosus</name>
    <dbReference type="NCBI Taxonomy" id="1234261"/>
    <lineage>
        <taxon>Eukaryota</taxon>
        <taxon>Metazoa</taxon>
        <taxon>Spiralia</taxon>
        <taxon>Gnathifera</taxon>
        <taxon>Rotifera</taxon>
        <taxon>Eurotatoria</taxon>
        <taxon>Bdelloidea</taxon>
        <taxon>Philodinida</taxon>
        <taxon>Philodinidae</taxon>
        <taxon>Didymodactylos</taxon>
    </lineage>
</organism>
<keyword evidence="4" id="KW-1185">Reference proteome</keyword>
<feature type="compositionally biased region" description="Polar residues" evidence="1">
    <location>
        <begin position="1235"/>
        <end position="1251"/>
    </location>
</feature>
<dbReference type="Gene3D" id="2.30.30.140">
    <property type="match status" value="2"/>
</dbReference>
<feature type="region of interest" description="Disordered" evidence="1">
    <location>
        <begin position="1471"/>
        <end position="1492"/>
    </location>
</feature>
<evidence type="ECO:0000313" key="2">
    <source>
        <dbReference type="EMBL" id="CAF0925532.1"/>
    </source>
</evidence>
<dbReference type="SUPFAM" id="SSF63748">
    <property type="entry name" value="Tudor/PWWP/MBT"/>
    <property type="match status" value="2"/>
</dbReference>
<feature type="compositionally biased region" description="Basic residues" evidence="1">
    <location>
        <begin position="132"/>
        <end position="150"/>
    </location>
</feature>
<dbReference type="EMBL" id="CAJNOQ010001888">
    <property type="protein sequence ID" value="CAF0925532.1"/>
    <property type="molecule type" value="Genomic_DNA"/>
</dbReference>
<proteinExistence type="predicted"/>
<name>A0A814BEC7_9BILA</name>
<dbReference type="OrthoDB" id="10048453at2759"/>
<reference evidence="2" key="1">
    <citation type="submission" date="2021-02" db="EMBL/GenBank/DDBJ databases">
        <authorList>
            <person name="Nowell W R."/>
        </authorList>
    </citation>
    <scope>NUCLEOTIDE SEQUENCE</scope>
</reference>
<feature type="region of interest" description="Disordered" evidence="1">
    <location>
        <begin position="1"/>
        <end position="238"/>
    </location>
</feature>
<feature type="compositionally biased region" description="Low complexity" evidence="1">
    <location>
        <begin position="534"/>
        <end position="550"/>
    </location>
</feature>
<feature type="compositionally biased region" description="Basic and acidic residues" evidence="1">
    <location>
        <begin position="36"/>
        <end position="45"/>
    </location>
</feature>
<feature type="region of interest" description="Disordered" evidence="1">
    <location>
        <begin position="843"/>
        <end position="884"/>
    </location>
</feature>
<dbReference type="EMBL" id="CAJOBC010001888">
    <property type="protein sequence ID" value="CAF3704220.1"/>
    <property type="molecule type" value="Genomic_DNA"/>
</dbReference>
<feature type="region of interest" description="Disordered" evidence="1">
    <location>
        <begin position="369"/>
        <end position="391"/>
    </location>
</feature>
<feature type="region of interest" description="Disordered" evidence="1">
    <location>
        <begin position="1224"/>
        <end position="1282"/>
    </location>
</feature>
<feature type="compositionally biased region" description="Low complexity" evidence="1">
    <location>
        <begin position="1476"/>
        <end position="1492"/>
    </location>
</feature>
<feature type="region of interest" description="Disordered" evidence="1">
    <location>
        <begin position="606"/>
        <end position="664"/>
    </location>
</feature>
<dbReference type="Proteomes" id="UP000681722">
    <property type="component" value="Unassembled WGS sequence"/>
</dbReference>
<feature type="compositionally biased region" description="Polar residues" evidence="1">
    <location>
        <begin position="462"/>
        <end position="498"/>
    </location>
</feature>
<feature type="compositionally biased region" description="Low complexity" evidence="1">
    <location>
        <begin position="253"/>
        <end position="267"/>
    </location>
</feature>
<feature type="region of interest" description="Disordered" evidence="1">
    <location>
        <begin position="248"/>
        <end position="267"/>
    </location>
</feature>
<protein>
    <recommendedName>
        <fullName evidence="5">PWWP domain-containing protein</fullName>
    </recommendedName>
</protein>
<sequence length="1492" mass="167615">MSKKSASRTFFSKNEHHLRSKPLTVDKFVFDEEVSEKDKSKKTLLHESLTTPTKRQRKERSATSSEPQTKRGIPPTNVNNKQQKGHIAQPYDGYERPVTRRASRLVSQTNTSTTVAAPPSSLASTIDSPQLRKLKMKPKLIKKKQSKRKSSPTISSSLEPAAPVTAPPEISTQSVTQKEEPLPRTTQEAENIVPKRQNIRRRIQKSTRHKEKAVASSEVNLDTLAPKENESRQNNDIALNSTPILTVIHNDDSNNNSQASQQSPIQQQIDFDSDKINDISISEAMTLGSPIRCDQNEDDSDNSISVTWTGSSKMSTEILKRRFHFPKQEPQQFNRKKAFIPRFSNLESFSEKFSGTPINDSLTSVNKNNINSSDLNPQPLKRRLSRRCSDEDYQPPEALLREITTQLRTAISPLSPSNIEVNSLRNDFEYDYPNNTLNNTMDSEKDDFALNSKPKPRRFAVKSTQVRKNNNSQITGEKQPNNNVSWKQSPIKQTSKLPQQYDEADVEDDVNESIADVDVDDYDYHPNVSYSKKGTSTARRTATRGGSRMGKYPQQQRKMWNDEYDAFDEDEDEESYERGIFFAFASLTKCHNQSYDEMYTFEPANKRRASNAQYRGTSDTRRSSQSSSNERRIAINNGRQPIYKPYKSSTYRPTPATLGLSSSRRNTNFSTHRAVDKQRPIVNTSGFNSSGLKQQRHWPSNDDEYYLSSTSGQLQPGLVPRTSSATSTMSSVAHQNRTNSGNTYVAKINDVQLSEVANSSQIFFVNVPQSGQEMNNATRTDQSQQQQVLSVLTGMNSTTSPQTTDLQTANVLPLAVVQQAQVKTNDQQTLAFTLKFPIETRSTRPILPKPSATDQQSTSKPFSWSRPPMPMPERNIEDESTKKSHRGLTIIPINDNGRESNRMDMDTMEAAHVLASAADMTIAAANAKKNQQDDEMNVDAPIAGEETVQTQELHIDEQQRNEKQNLDNQQPTTITAKVIDDNGVEHTVVLSTEEASQILTDGAVLVDGNATMAGNTISIEPQTYQLDLSQFSLDANQLQAALAQAGIDTSQPLTIEQIITDPQIPGQPQQTATLCTSPDGTQFILTQPQTNSSQTQQYILQTNTSPVVLQQSTGPQYTTIVPSTNDISANNEQQRKHDSIYQQKQQSTTAPKRRFAVKSTASTIHVEKTDDNSNDNNGDQGTVTGRERKAAYATKSTVTPIEDDDEGIVGIRAYRRKNSNGKKVSIDTFEDDQVPQKSSPGITGGRLSSSTDTDENRHNSRQSLSRSFQSDNNNDQSVTRRTTNGRGEVVWIVVSKMPAWPAQIVARSTGCLMIKYFNDDSEPDLVSGDCLKPFLKYYDDYANIGPCTVRRRQGFQQALDDAYAEWLNNRVKIRPSSSNIIHEMKTHDGRVYRTNDIVWAWHIVQMIWWPAKILNLYRHGEIEVEYLVSNDKEILKDDSIELYNEFYHKYHKSDIEKTDLTYHEAIKQAQSALEDSTQPSTTATPATIVINN</sequence>
<feature type="region of interest" description="Disordered" evidence="1">
    <location>
        <begin position="438"/>
        <end position="509"/>
    </location>
</feature>
<feature type="compositionally biased region" description="Polar residues" evidence="1">
    <location>
        <begin position="852"/>
        <end position="862"/>
    </location>
</feature>
<comment type="caution">
    <text evidence="2">The sequence shown here is derived from an EMBL/GenBank/DDBJ whole genome shotgun (WGS) entry which is preliminary data.</text>
</comment>
<dbReference type="CDD" id="cd05162">
    <property type="entry name" value="PWWP"/>
    <property type="match status" value="2"/>
</dbReference>
<gene>
    <name evidence="2" type="ORF">GPM918_LOCUS9895</name>
    <name evidence="3" type="ORF">SRO942_LOCUS9896</name>
</gene>
<evidence type="ECO:0008006" key="5">
    <source>
        <dbReference type="Google" id="ProtNLM"/>
    </source>
</evidence>
<feature type="region of interest" description="Disordered" evidence="1">
    <location>
        <begin position="525"/>
        <end position="554"/>
    </location>
</feature>
<feature type="compositionally biased region" description="Polar residues" evidence="1">
    <location>
        <begin position="105"/>
        <end position="128"/>
    </location>
</feature>
<evidence type="ECO:0000313" key="3">
    <source>
        <dbReference type="EMBL" id="CAF3704220.1"/>
    </source>
</evidence>
<feature type="compositionally biased region" description="Basic residues" evidence="1">
    <location>
        <begin position="197"/>
        <end position="211"/>
    </location>
</feature>